<dbReference type="Proteomes" id="UP001607302">
    <property type="component" value="Unassembled WGS sequence"/>
</dbReference>
<proteinExistence type="predicted"/>
<evidence type="ECO:0000313" key="1">
    <source>
        <dbReference type="EMBL" id="KAL2712565.1"/>
    </source>
</evidence>
<comment type="caution">
    <text evidence="1">The sequence shown here is derived from an EMBL/GenBank/DDBJ whole genome shotgun (WGS) entry which is preliminary data.</text>
</comment>
<evidence type="ECO:0000313" key="2">
    <source>
        <dbReference type="Proteomes" id="UP001607302"/>
    </source>
</evidence>
<sequence length="112" mass="12972">MHRLLTILSEDVGENQYAKRFMLTLKKMLSRIIATSLSMERCPDFCNSNFELTISTLEKCPKFNDVETFRNSQLLICKVSPFSERLNPSIRDIVTLAITKWFTLMDINCSSK</sequence>
<reference evidence="1 2" key="1">
    <citation type="journal article" date="2024" name="Ann. Entomol. Soc. Am.">
        <title>Genomic analyses of the southern and eastern yellowjacket wasps (Hymenoptera: Vespidae) reveal evolutionary signatures of social life.</title>
        <authorList>
            <person name="Catto M.A."/>
            <person name="Caine P.B."/>
            <person name="Orr S.E."/>
            <person name="Hunt B.G."/>
            <person name="Goodisman M.A.D."/>
        </authorList>
    </citation>
    <scope>NUCLEOTIDE SEQUENCE [LARGE SCALE GENOMIC DNA]</scope>
    <source>
        <strain evidence="1">233</strain>
        <tissue evidence="1">Head and thorax</tissue>
    </source>
</reference>
<dbReference type="EMBL" id="JAUDFV010000166">
    <property type="protein sequence ID" value="KAL2712565.1"/>
    <property type="molecule type" value="Genomic_DNA"/>
</dbReference>
<accession>A0ABD1ZYM1</accession>
<gene>
    <name evidence="1" type="ORF">V1478_018088</name>
</gene>
<dbReference type="AlphaFoldDB" id="A0ABD1ZYM1"/>
<keyword evidence="2" id="KW-1185">Reference proteome</keyword>
<name>A0ABD1ZYM1_VESSQ</name>
<organism evidence="1 2">
    <name type="scientific">Vespula squamosa</name>
    <name type="common">Southern yellow jacket</name>
    <name type="synonym">Wasp</name>
    <dbReference type="NCBI Taxonomy" id="30214"/>
    <lineage>
        <taxon>Eukaryota</taxon>
        <taxon>Metazoa</taxon>
        <taxon>Ecdysozoa</taxon>
        <taxon>Arthropoda</taxon>
        <taxon>Hexapoda</taxon>
        <taxon>Insecta</taxon>
        <taxon>Pterygota</taxon>
        <taxon>Neoptera</taxon>
        <taxon>Endopterygota</taxon>
        <taxon>Hymenoptera</taxon>
        <taxon>Apocrita</taxon>
        <taxon>Aculeata</taxon>
        <taxon>Vespoidea</taxon>
        <taxon>Vespidae</taxon>
        <taxon>Vespinae</taxon>
        <taxon>Vespula</taxon>
    </lineage>
</organism>
<protein>
    <submittedName>
        <fullName evidence="1">Uncharacterized protein</fullName>
    </submittedName>
</protein>